<proteinExistence type="predicted"/>
<dbReference type="EMBL" id="BFAY01000011">
    <property type="protein sequence ID" value="GBF39673.1"/>
    <property type="molecule type" value="Genomic_DNA"/>
</dbReference>
<name>A0A2P2D4V0_9LEPT</name>
<organism evidence="1 2">
    <name type="scientific">Leptospira johnsonii</name>
    <dbReference type="NCBI Taxonomy" id="1917820"/>
    <lineage>
        <taxon>Bacteria</taxon>
        <taxon>Pseudomonadati</taxon>
        <taxon>Spirochaetota</taxon>
        <taxon>Spirochaetia</taxon>
        <taxon>Leptospirales</taxon>
        <taxon>Leptospiraceae</taxon>
        <taxon>Leptospira</taxon>
    </lineage>
</organism>
<dbReference type="AlphaFoldDB" id="A0A2P2D4V0"/>
<keyword evidence="1" id="KW-0449">Lipoprotein</keyword>
<evidence type="ECO:0000313" key="1">
    <source>
        <dbReference type="EMBL" id="GBF39673.1"/>
    </source>
</evidence>
<keyword evidence="2" id="KW-1185">Reference proteome</keyword>
<accession>A0A2P2D4V0</accession>
<sequence length="217" mass="24703">MQKVYTDHPDINKACLQFLSSEKSDPGGNERIMLDTLYKISEQDIRENYLTGQIVYVPEAGEGKHFHLTKDGKLEYYRIKYETLSAKEGTEFFCAERYRLDLEKKFQATSAKLKTNPLDLKARQELETNLDSYLKFANSVHGKSQIVRNFLFFSLGKYMKGDQGIPVSPCEFTQKILNPITIATSGLTDADSKLAWAANIQIFTAYELGFTMAGYCK</sequence>
<reference evidence="1 2" key="1">
    <citation type="submission" date="2018-02" db="EMBL/GenBank/DDBJ databases">
        <title>Novel Leptospira species isolated from soil and water in Japan.</title>
        <authorList>
            <person name="Nakao R."/>
            <person name="Masuzawa T."/>
        </authorList>
    </citation>
    <scope>NUCLEOTIDE SEQUENCE [LARGE SCALE GENOMIC DNA]</scope>
    <source>
        <strain evidence="1 2">E8</strain>
    </source>
</reference>
<gene>
    <name evidence="1" type="ORF">LPTSP1_26770</name>
</gene>
<protein>
    <submittedName>
        <fullName evidence="1">Putative lipoprotein</fullName>
    </submittedName>
</protein>
<dbReference type="Proteomes" id="UP000245076">
    <property type="component" value="Unassembled WGS sequence"/>
</dbReference>
<evidence type="ECO:0000313" key="2">
    <source>
        <dbReference type="Proteomes" id="UP000245076"/>
    </source>
</evidence>
<comment type="caution">
    <text evidence="1">The sequence shown here is derived from an EMBL/GenBank/DDBJ whole genome shotgun (WGS) entry which is preliminary data.</text>
</comment>